<reference evidence="2 3" key="1">
    <citation type="submission" date="2016-01" db="EMBL/GenBank/DDBJ databases">
        <title>Genome sequencing of Roseivirga echinicomitans KMM 6058.</title>
        <authorList>
            <person name="Selvaratnam C."/>
            <person name="Thevarajoo S."/>
            <person name="Goh K.M."/>
            <person name="Ee R."/>
            <person name="Chan K.-G."/>
            <person name="Chong C.S."/>
        </authorList>
    </citation>
    <scope>NUCLEOTIDE SEQUENCE [LARGE SCALE GENOMIC DNA]</scope>
    <source>
        <strain evidence="2 3">KMM 6058</strain>
    </source>
</reference>
<protein>
    <submittedName>
        <fullName evidence="2">Uncharacterized protein</fullName>
    </submittedName>
</protein>
<dbReference type="Proteomes" id="UP000075615">
    <property type="component" value="Unassembled WGS sequence"/>
</dbReference>
<feature type="transmembrane region" description="Helical" evidence="1">
    <location>
        <begin position="39"/>
        <end position="60"/>
    </location>
</feature>
<comment type="caution">
    <text evidence="2">The sequence shown here is derived from an EMBL/GenBank/DDBJ whole genome shotgun (WGS) entry which is preliminary data.</text>
</comment>
<evidence type="ECO:0000313" key="2">
    <source>
        <dbReference type="EMBL" id="KYG82418.1"/>
    </source>
</evidence>
<dbReference type="EMBL" id="LRDB01000003">
    <property type="protein sequence ID" value="KYG82418.1"/>
    <property type="molecule type" value="Genomic_DNA"/>
</dbReference>
<proteinExistence type="predicted"/>
<keyword evidence="1" id="KW-0472">Membrane</keyword>
<evidence type="ECO:0000256" key="1">
    <source>
        <dbReference type="SAM" id="Phobius"/>
    </source>
</evidence>
<sequence length="69" mass="7945">MQMKALGCFLMVLGILTGGLVFFVIGTIEIELFERLWNLPIKVFTIILYVGLLFFGIRILRRKAKKLEV</sequence>
<organism evidence="2 3">
    <name type="scientific">Roseivirga echinicomitans</name>
    <dbReference type="NCBI Taxonomy" id="296218"/>
    <lineage>
        <taxon>Bacteria</taxon>
        <taxon>Pseudomonadati</taxon>
        <taxon>Bacteroidota</taxon>
        <taxon>Cytophagia</taxon>
        <taxon>Cytophagales</taxon>
        <taxon>Roseivirgaceae</taxon>
        <taxon>Roseivirga</taxon>
    </lineage>
</organism>
<keyword evidence="3" id="KW-1185">Reference proteome</keyword>
<keyword evidence="1" id="KW-0812">Transmembrane</keyword>
<keyword evidence="1" id="KW-1133">Transmembrane helix</keyword>
<name>A0A150XUI3_9BACT</name>
<gene>
    <name evidence="2" type="ORF">AWN68_14240</name>
</gene>
<dbReference type="AlphaFoldDB" id="A0A150XUI3"/>
<accession>A0A150XUI3</accession>
<dbReference type="STRING" id="296218.AWN68_14240"/>
<evidence type="ECO:0000313" key="3">
    <source>
        <dbReference type="Proteomes" id="UP000075615"/>
    </source>
</evidence>